<dbReference type="InterPro" id="IPR036890">
    <property type="entry name" value="HATPase_C_sf"/>
</dbReference>
<evidence type="ECO:0000256" key="1">
    <source>
        <dbReference type="ARBA" id="ARBA00022553"/>
    </source>
</evidence>
<dbReference type="Pfam" id="PF02518">
    <property type="entry name" value="HATPase_c"/>
    <property type="match status" value="1"/>
</dbReference>
<feature type="transmembrane region" description="Helical" evidence="3">
    <location>
        <begin position="210"/>
        <end position="234"/>
    </location>
</feature>
<gene>
    <name evidence="6" type="ORF">CYMTET_57057</name>
</gene>
<evidence type="ECO:0000256" key="2">
    <source>
        <dbReference type="PROSITE-ProRule" id="PRU00169"/>
    </source>
</evidence>
<dbReference type="SMART" id="SM00448">
    <property type="entry name" value="REC"/>
    <property type="match status" value="1"/>
</dbReference>
<dbReference type="Pfam" id="PF00072">
    <property type="entry name" value="Response_reg"/>
    <property type="match status" value="1"/>
</dbReference>
<dbReference type="PROSITE" id="PS51257">
    <property type="entry name" value="PROKAR_LIPOPROTEIN"/>
    <property type="match status" value="1"/>
</dbReference>
<dbReference type="SUPFAM" id="SSF55874">
    <property type="entry name" value="ATPase domain of HSP90 chaperone/DNA topoisomerase II/histidine kinase"/>
    <property type="match status" value="1"/>
</dbReference>
<dbReference type="Proteomes" id="UP001190700">
    <property type="component" value="Unassembled WGS sequence"/>
</dbReference>
<feature type="domain" description="Histidine kinase" evidence="4">
    <location>
        <begin position="250"/>
        <end position="458"/>
    </location>
</feature>
<sequence length="652" mass="74306">MKPRSTYLPLLLYACAEVTIFGVAVVYLHHGVSATVNALRRDHREMASVSSRIPGECVLLLQRVEAKRCEHSFERCWMSTRSDMRRDAERDALANRTASAQHDLRHIESCRSRMLERSDDRYNDLWNFHSRRRMEDQHAPLGETRSNRSYAYADEGCVYADEDIVYAAHASLRSRRDTLIVAYEQQLRAVSETTDGHVERTTRALDAFRIWIACGLLFYACASAIATYVFFSLYHRRGAHFRLTAEVLRCFVHDLKVPCASLQNAIEARRLDLCETMVQMLTDRIADYNDLFTLDASEAIRWNVIPDAKAHFRAVAQMHEPLFDTLEGSRTRFVYEDDGLPENVSFMLDDARFTRAVENLVSNARKYTSSGCVVLRMGLRNQTLVAEVSDTGTGIDPVHYKTLGKRPHVRLQVGTNGHGIGLFSVRRFLDLVGGSIAISTNKRAERGTCVEIRVPVRVVQEPSTLDEHLRPQPDAALLCEQWTELDMLPIVKHPYENGHIMYRVLVVEDDAFQRVLLRNVFDSYERFVVSETDDKAEAKALCGDASFDAIITNRNMSVMDGQEFIRWILRGARPLPSVIVLVTANPTEEDKLFVREASSKIPVDMTILLWDKTNGYIHLARTVYDLLDKQANTLVHVSLDDNHTDITRTHAH</sequence>
<proteinExistence type="predicted"/>
<evidence type="ECO:0008006" key="8">
    <source>
        <dbReference type="Google" id="ProtNLM"/>
    </source>
</evidence>
<dbReference type="InterPro" id="IPR003594">
    <property type="entry name" value="HATPase_dom"/>
</dbReference>
<evidence type="ECO:0000313" key="6">
    <source>
        <dbReference type="EMBL" id="KAK3232599.1"/>
    </source>
</evidence>
<feature type="transmembrane region" description="Helical" evidence="3">
    <location>
        <begin position="7"/>
        <end position="28"/>
    </location>
</feature>
<dbReference type="PROSITE" id="PS50110">
    <property type="entry name" value="RESPONSE_REGULATORY"/>
    <property type="match status" value="1"/>
</dbReference>
<dbReference type="PANTHER" id="PTHR43547:SF2">
    <property type="entry name" value="HYBRID SIGNAL TRANSDUCTION HISTIDINE KINASE C"/>
    <property type="match status" value="1"/>
</dbReference>
<dbReference type="PRINTS" id="PR00344">
    <property type="entry name" value="BCTRLSENSOR"/>
</dbReference>
<dbReference type="Gene3D" id="3.40.50.2300">
    <property type="match status" value="1"/>
</dbReference>
<keyword evidence="1" id="KW-0597">Phosphoprotein</keyword>
<reference evidence="6 7" key="1">
    <citation type="journal article" date="2015" name="Genome Biol. Evol.">
        <title>Comparative Genomics of a Bacterivorous Green Alga Reveals Evolutionary Causalities and Consequences of Phago-Mixotrophic Mode of Nutrition.</title>
        <authorList>
            <person name="Burns J.A."/>
            <person name="Paasch A."/>
            <person name="Narechania A."/>
            <person name="Kim E."/>
        </authorList>
    </citation>
    <scope>NUCLEOTIDE SEQUENCE [LARGE SCALE GENOMIC DNA]</scope>
    <source>
        <strain evidence="6 7">PLY_AMNH</strain>
    </source>
</reference>
<dbReference type="InterPro" id="IPR004358">
    <property type="entry name" value="Sig_transdc_His_kin-like_C"/>
</dbReference>
<evidence type="ECO:0000259" key="5">
    <source>
        <dbReference type="PROSITE" id="PS50110"/>
    </source>
</evidence>
<comment type="caution">
    <text evidence="6">The sequence shown here is derived from an EMBL/GenBank/DDBJ whole genome shotgun (WGS) entry which is preliminary data.</text>
</comment>
<accession>A0AAE0ELN8</accession>
<dbReference type="EMBL" id="LGRX02035942">
    <property type="protein sequence ID" value="KAK3232599.1"/>
    <property type="molecule type" value="Genomic_DNA"/>
</dbReference>
<keyword evidence="3" id="KW-0812">Transmembrane</keyword>
<dbReference type="PROSITE" id="PS50109">
    <property type="entry name" value="HIS_KIN"/>
    <property type="match status" value="1"/>
</dbReference>
<dbReference type="AlphaFoldDB" id="A0AAE0ELN8"/>
<dbReference type="Gene3D" id="3.30.565.10">
    <property type="entry name" value="Histidine kinase-like ATPase, C-terminal domain"/>
    <property type="match status" value="1"/>
</dbReference>
<keyword evidence="3" id="KW-0472">Membrane</keyword>
<dbReference type="PANTHER" id="PTHR43547">
    <property type="entry name" value="TWO-COMPONENT HISTIDINE KINASE"/>
    <property type="match status" value="1"/>
</dbReference>
<comment type="caution">
    <text evidence="2">Lacks conserved residue(s) required for the propagation of feature annotation.</text>
</comment>
<dbReference type="GO" id="GO:0000155">
    <property type="term" value="F:phosphorelay sensor kinase activity"/>
    <property type="evidence" value="ECO:0007669"/>
    <property type="project" value="TreeGrafter"/>
</dbReference>
<evidence type="ECO:0000313" key="7">
    <source>
        <dbReference type="Proteomes" id="UP001190700"/>
    </source>
</evidence>
<evidence type="ECO:0000256" key="3">
    <source>
        <dbReference type="SAM" id="Phobius"/>
    </source>
</evidence>
<dbReference type="SUPFAM" id="SSF52172">
    <property type="entry name" value="CheY-like"/>
    <property type="match status" value="1"/>
</dbReference>
<dbReference type="SMART" id="SM00387">
    <property type="entry name" value="HATPase_c"/>
    <property type="match status" value="1"/>
</dbReference>
<feature type="domain" description="Response regulatory" evidence="5">
    <location>
        <begin position="503"/>
        <end position="618"/>
    </location>
</feature>
<dbReference type="CDD" id="cd00156">
    <property type="entry name" value="REC"/>
    <property type="match status" value="1"/>
</dbReference>
<organism evidence="6 7">
    <name type="scientific">Cymbomonas tetramitiformis</name>
    <dbReference type="NCBI Taxonomy" id="36881"/>
    <lineage>
        <taxon>Eukaryota</taxon>
        <taxon>Viridiplantae</taxon>
        <taxon>Chlorophyta</taxon>
        <taxon>Pyramimonadophyceae</taxon>
        <taxon>Pyramimonadales</taxon>
        <taxon>Pyramimonadaceae</taxon>
        <taxon>Cymbomonas</taxon>
    </lineage>
</organism>
<dbReference type="InterPro" id="IPR011006">
    <property type="entry name" value="CheY-like_superfamily"/>
</dbReference>
<dbReference type="InterPro" id="IPR001789">
    <property type="entry name" value="Sig_transdc_resp-reg_receiver"/>
</dbReference>
<dbReference type="InterPro" id="IPR005467">
    <property type="entry name" value="His_kinase_dom"/>
</dbReference>
<evidence type="ECO:0000259" key="4">
    <source>
        <dbReference type="PROSITE" id="PS50109"/>
    </source>
</evidence>
<protein>
    <recommendedName>
        <fullName evidence="8">Histidine kinase</fullName>
    </recommendedName>
</protein>
<keyword evidence="7" id="KW-1185">Reference proteome</keyword>
<name>A0AAE0ELN8_9CHLO</name>
<keyword evidence="3" id="KW-1133">Transmembrane helix</keyword>